<reference evidence="2 3" key="1">
    <citation type="submission" date="2014-05" db="EMBL/GenBank/DDBJ databases">
        <title>Draft genome sequence of a rare smut relative, Tilletiaria anomala UBC 951.</title>
        <authorList>
            <consortium name="DOE Joint Genome Institute"/>
            <person name="Toome M."/>
            <person name="Kuo A."/>
            <person name="Henrissat B."/>
            <person name="Lipzen A."/>
            <person name="Tritt A."/>
            <person name="Yoshinaga Y."/>
            <person name="Zane M."/>
            <person name="Barry K."/>
            <person name="Grigoriev I.V."/>
            <person name="Spatafora J.W."/>
            <person name="Aimea M.C."/>
        </authorList>
    </citation>
    <scope>NUCLEOTIDE SEQUENCE [LARGE SCALE GENOMIC DNA]</scope>
    <source>
        <strain evidence="2 3">UBC 951</strain>
    </source>
</reference>
<accession>A0A066WFC7</accession>
<feature type="region of interest" description="Disordered" evidence="1">
    <location>
        <begin position="1"/>
        <end position="23"/>
    </location>
</feature>
<dbReference type="EMBL" id="JMSN01000007">
    <property type="protein sequence ID" value="KDN52682.1"/>
    <property type="molecule type" value="Genomic_DNA"/>
</dbReference>
<dbReference type="GeneID" id="25261742"/>
<evidence type="ECO:0000313" key="2">
    <source>
        <dbReference type="EMBL" id="KDN52682.1"/>
    </source>
</evidence>
<feature type="compositionally biased region" description="Acidic residues" evidence="1">
    <location>
        <begin position="1"/>
        <end position="17"/>
    </location>
</feature>
<evidence type="ECO:0000313" key="3">
    <source>
        <dbReference type="Proteomes" id="UP000027361"/>
    </source>
</evidence>
<organism evidence="2 3">
    <name type="scientific">Tilletiaria anomala (strain ATCC 24038 / CBS 436.72 / UBC 951)</name>
    <dbReference type="NCBI Taxonomy" id="1037660"/>
    <lineage>
        <taxon>Eukaryota</taxon>
        <taxon>Fungi</taxon>
        <taxon>Dikarya</taxon>
        <taxon>Basidiomycota</taxon>
        <taxon>Ustilaginomycotina</taxon>
        <taxon>Exobasidiomycetes</taxon>
        <taxon>Georgefischeriales</taxon>
        <taxon>Tilletiariaceae</taxon>
        <taxon>Tilletiaria</taxon>
    </lineage>
</organism>
<evidence type="ECO:0000256" key="1">
    <source>
        <dbReference type="SAM" id="MobiDB-lite"/>
    </source>
</evidence>
<comment type="caution">
    <text evidence="2">The sequence shown here is derived from an EMBL/GenBank/DDBJ whole genome shotgun (WGS) entry which is preliminary data.</text>
</comment>
<dbReference type="InParanoid" id="A0A066WFC7"/>
<dbReference type="Proteomes" id="UP000027361">
    <property type="component" value="Unassembled WGS sequence"/>
</dbReference>
<protein>
    <submittedName>
        <fullName evidence="2">Uncharacterized protein</fullName>
    </submittedName>
</protein>
<dbReference type="HOGENOM" id="CLU_2374255_0_0_1"/>
<sequence>MYPVDGEGEGNGEDDETPTSWVSCSQSADYGAISSRSPEVILGLTPLNLMPDRIACAGQKSFPVACPVHIRSYHMGKICPFGRCWNRFAGSLDSG</sequence>
<dbReference type="RefSeq" id="XP_013245521.1">
    <property type="nucleotide sequence ID" value="XM_013390067.1"/>
</dbReference>
<keyword evidence="3" id="KW-1185">Reference proteome</keyword>
<name>A0A066WFC7_TILAU</name>
<dbReference type="AlphaFoldDB" id="A0A066WFC7"/>
<gene>
    <name evidence="2" type="ORF">K437DRAFT_161479</name>
</gene>
<proteinExistence type="predicted"/>